<reference evidence="2" key="1">
    <citation type="journal article" date="2005" name="Science">
        <title>Life at depth: Photobacterium profundum genome sequence and expression analysis.</title>
        <authorList>
            <person name="Vezzi A."/>
            <person name="Campanaro S."/>
            <person name="D'Angelo M."/>
            <person name="Simonato F."/>
            <person name="Vitulo N."/>
            <person name="Lauro F.M."/>
            <person name="Cestaro A."/>
            <person name="Malacrida G."/>
            <person name="Simionati B."/>
            <person name="Cannata N."/>
            <person name="Romualdi C."/>
            <person name="Bartlett D.H."/>
            <person name="Valle G."/>
        </authorList>
    </citation>
    <scope>NUCLEOTIDE SEQUENCE [LARGE SCALE GENOMIC DNA]</scope>
    <source>
        <strain evidence="2">ATCC BAA-1253 / SS9</strain>
    </source>
</reference>
<sequence length="80" mass="9147">MIKPTSLLLHMSKSDLPFTPIIIQSEINIISPIETNDEKAVFIRHYQNSHLLCISGKTIKKIIGLITHVVINLHRENYNV</sequence>
<organism evidence="1 2">
    <name type="scientific">Photobacterium profundum (strain SS9)</name>
    <dbReference type="NCBI Taxonomy" id="298386"/>
    <lineage>
        <taxon>Bacteria</taxon>
        <taxon>Pseudomonadati</taxon>
        <taxon>Pseudomonadota</taxon>
        <taxon>Gammaproteobacteria</taxon>
        <taxon>Vibrionales</taxon>
        <taxon>Vibrionaceae</taxon>
        <taxon>Photobacterium</taxon>
    </lineage>
</organism>
<dbReference type="HOGENOM" id="CLU_2586670_0_0_6"/>
<keyword evidence="2" id="KW-1185">Reference proteome</keyword>
<dbReference type="Proteomes" id="UP000000593">
    <property type="component" value="Chromosome 1"/>
</dbReference>
<name>Q6LU27_PHOPR</name>
<evidence type="ECO:0000313" key="2">
    <source>
        <dbReference type="Proteomes" id="UP000000593"/>
    </source>
</evidence>
<dbReference type="EMBL" id="CR378665">
    <property type="protein sequence ID" value="CAG19198.1"/>
    <property type="molecule type" value="Genomic_DNA"/>
</dbReference>
<dbReference type="AlphaFoldDB" id="Q6LU27"/>
<evidence type="ECO:0000313" key="1">
    <source>
        <dbReference type="EMBL" id="CAG19198.1"/>
    </source>
</evidence>
<gene>
    <name evidence="1" type="ordered locus">PBPRA0785</name>
</gene>
<proteinExistence type="predicted"/>
<accession>Q6LU27</accession>
<dbReference type="STRING" id="298386.PBPRA0785"/>
<dbReference type="KEGG" id="ppr:PBPRA0785"/>
<protein>
    <submittedName>
        <fullName evidence="1">Uncharacterized protein</fullName>
    </submittedName>
</protein>